<accession>A0ABR9XIF7</accession>
<keyword evidence="5 7" id="KW-0472">Membrane</keyword>
<keyword evidence="3 7" id="KW-1134">Transmembrane beta strand</keyword>
<evidence type="ECO:0000256" key="6">
    <source>
        <dbReference type="ARBA" id="ARBA00023237"/>
    </source>
</evidence>
<dbReference type="InterPro" id="IPR008969">
    <property type="entry name" value="CarboxyPept-like_regulatory"/>
</dbReference>
<keyword evidence="6 7" id="KW-0998">Cell outer membrane</keyword>
<proteinExistence type="inferred from homology"/>
<keyword evidence="2 7" id="KW-0813">Transport</keyword>
<evidence type="ECO:0000256" key="7">
    <source>
        <dbReference type="PROSITE-ProRule" id="PRU01360"/>
    </source>
</evidence>
<protein>
    <submittedName>
        <fullName evidence="10">TonB-dependent receptor</fullName>
    </submittedName>
</protein>
<evidence type="ECO:0000313" key="10">
    <source>
        <dbReference type="EMBL" id="MBE9667163.1"/>
    </source>
</evidence>
<evidence type="ECO:0000256" key="3">
    <source>
        <dbReference type="ARBA" id="ARBA00022452"/>
    </source>
</evidence>
<evidence type="ECO:0000313" key="11">
    <source>
        <dbReference type="Proteomes" id="UP000632774"/>
    </source>
</evidence>
<dbReference type="NCBIfam" id="TIGR04057">
    <property type="entry name" value="SusC_RagA_signa"/>
    <property type="match status" value="1"/>
</dbReference>
<dbReference type="Gene3D" id="2.40.170.20">
    <property type="entry name" value="TonB-dependent receptor, beta-barrel domain"/>
    <property type="match status" value="1"/>
</dbReference>
<name>A0ABR9XIF7_9SPHI</name>
<dbReference type="Gene3D" id="2.60.40.1120">
    <property type="entry name" value="Carboxypeptidase-like, regulatory domain"/>
    <property type="match status" value="1"/>
</dbReference>
<dbReference type="Gene3D" id="2.170.130.10">
    <property type="entry name" value="TonB-dependent receptor, plug domain"/>
    <property type="match status" value="1"/>
</dbReference>
<keyword evidence="11" id="KW-1185">Reference proteome</keyword>
<gene>
    <name evidence="10" type="ORF">IRJ18_12395</name>
</gene>
<comment type="caution">
    <text evidence="10">The sequence shown here is derived from an EMBL/GenBank/DDBJ whole genome shotgun (WGS) entry which is preliminary data.</text>
</comment>
<dbReference type="InterPro" id="IPR023996">
    <property type="entry name" value="TonB-dep_OMP_SusC/RagA"/>
</dbReference>
<feature type="chain" id="PRO_5045600542" evidence="8">
    <location>
        <begin position="20"/>
        <end position="1062"/>
    </location>
</feature>
<organism evidence="10 11">
    <name type="scientific">Mucilaginibacter boryungensis</name>
    <dbReference type="NCBI Taxonomy" id="768480"/>
    <lineage>
        <taxon>Bacteria</taxon>
        <taxon>Pseudomonadati</taxon>
        <taxon>Bacteroidota</taxon>
        <taxon>Sphingobacteriia</taxon>
        <taxon>Sphingobacteriales</taxon>
        <taxon>Sphingobacteriaceae</taxon>
        <taxon>Mucilaginibacter</taxon>
    </lineage>
</organism>
<keyword evidence="8" id="KW-0732">Signal</keyword>
<sequence length="1062" mass="115590">MRNLYILLLLCAFSINAHGALFENKPQASFYHLDISISGIVTGEDGLPLPGVSVKVKGTNMVTVTNENGLFKLNLKTLNGTLVFSSIGYISKEVIIKNALTYNVTLVADNKSLNEVVVVGYGTQQKLTVSNSISSVTAAQIEKQVTGNVLNALEGQMPGVEVRQGSGRPGDNPTVRIRGTGSVNASNAPLYVVDGLPLEDASDINSINPNDIAKIDVLKDAASAAIYGSRGGNGVIIITTKKGSAKKTKFDFSFYTSASEATKKMQVLNKDQYIQFEKEGFQYTWLASGGNPATPNASRPTAYRYLPIYDNPDAIANTDWQGEIFRTAVTSNYQVGAQGGSDKMNYYISGNYYANQGILKATDLKRYAFRANVNMTLNKYLKAGFNIAPTYGIENLRATDGHFNGSMGDGATLLSALMMPPTIPAKFEDGTYGQTLGSKTFTGSVAITSPLQKLEDPNYLNYSNTYRVQGIAYLEFTPIKNLVYRMSFGGDYKNAATLFYRPSTVSTATVGVNIPEMKSGNIANIASTDNRLTASNYTWDNQISYNKTFYDNHHLNATAVYSIQASNSDATVLTGQSGTFANDLVKNVKGASIISGSLSSQAWSLISYLARLNYDYKYKYILTASFRRDGTSRFAPQHQWGTFPSVSAAWRISEEDFFKNVSTISELKLRGSYGVTGNFSIGNYAWQSVLAASNYNFGAGDGAIATGYAPNNFSNPNLTWETNKQLGGGVDIGLLKNRIYLSADIYRRVTSDLLYSRPIPGNSGFNTYTGNIGNVENKGLELDLRTTNINGKQFSWSTSLNFSFNKNKVLKLGDDDASIITNSENTVTQLIQVGQPFAVFYGYPTAGIFQNQADVDANPQMKFSAAAGPGDTKFVDTNHDGVISPADQIILGNPTPDFSYGITNTFTYKNFDLSIQLQGVQGGDIYYLGSRFVGTNQLIFNQLAVSVLNRWKSEAEPGDGNYPRIGSIGLAPSNVQRYLFDGSYLRIRNISLGYTVKPSVLKKLGISALKIYATGQNLYTFSKYIGYNPEVNQYGEGVKGIGLDYGSYPLSRSVTFGINLSF</sequence>
<dbReference type="EMBL" id="JADFFM010000001">
    <property type="protein sequence ID" value="MBE9667163.1"/>
    <property type="molecule type" value="Genomic_DNA"/>
</dbReference>
<evidence type="ECO:0000256" key="4">
    <source>
        <dbReference type="ARBA" id="ARBA00022692"/>
    </source>
</evidence>
<comment type="subcellular location">
    <subcellularLocation>
        <location evidence="1 7">Cell outer membrane</location>
        <topology evidence="1 7">Multi-pass membrane protein</topology>
    </subcellularLocation>
</comment>
<comment type="similarity">
    <text evidence="7">Belongs to the TonB-dependent receptor family.</text>
</comment>
<dbReference type="InterPro" id="IPR023997">
    <property type="entry name" value="TonB-dep_OMP_SusC/RagA_CS"/>
</dbReference>
<dbReference type="Pfam" id="PF13715">
    <property type="entry name" value="CarbopepD_reg_2"/>
    <property type="match status" value="1"/>
</dbReference>
<evidence type="ECO:0000259" key="9">
    <source>
        <dbReference type="Pfam" id="PF07715"/>
    </source>
</evidence>
<evidence type="ECO:0000256" key="5">
    <source>
        <dbReference type="ARBA" id="ARBA00023136"/>
    </source>
</evidence>
<keyword evidence="10" id="KW-0675">Receptor</keyword>
<dbReference type="InterPro" id="IPR036942">
    <property type="entry name" value="Beta-barrel_TonB_sf"/>
</dbReference>
<evidence type="ECO:0000256" key="1">
    <source>
        <dbReference type="ARBA" id="ARBA00004571"/>
    </source>
</evidence>
<dbReference type="InterPro" id="IPR039426">
    <property type="entry name" value="TonB-dep_rcpt-like"/>
</dbReference>
<dbReference type="SUPFAM" id="SSF56935">
    <property type="entry name" value="Porins"/>
    <property type="match status" value="1"/>
</dbReference>
<dbReference type="SUPFAM" id="SSF49464">
    <property type="entry name" value="Carboxypeptidase regulatory domain-like"/>
    <property type="match status" value="1"/>
</dbReference>
<dbReference type="NCBIfam" id="TIGR04056">
    <property type="entry name" value="OMP_RagA_SusC"/>
    <property type="match status" value="1"/>
</dbReference>
<dbReference type="RefSeq" id="WP_194106513.1">
    <property type="nucleotide sequence ID" value="NZ_JADFFM010000001.1"/>
</dbReference>
<dbReference type="Proteomes" id="UP000632774">
    <property type="component" value="Unassembled WGS sequence"/>
</dbReference>
<keyword evidence="4 7" id="KW-0812">Transmembrane</keyword>
<dbReference type="Pfam" id="PF07715">
    <property type="entry name" value="Plug"/>
    <property type="match status" value="1"/>
</dbReference>
<dbReference type="InterPro" id="IPR012910">
    <property type="entry name" value="Plug_dom"/>
</dbReference>
<dbReference type="InterPro" id="IPR037066">
    <property type="entry name" value="Plug_dom_sf"/>
</dbReference>
<evidence type="ECO:0000256" key="2">
    <source>
        <dbReference type="ARBA" id="ARBA00022448"/>
    </source>
</evidence>
<dbReference type="PROSITE" id="PS52016">
    <property type="entry name" value="TONB_DEPENDENT_REC_3"/>
    <property type="match status" value="1"/>
</dbReference>
<feature type="domain" description="TonB-dependent receptor plug" evidence="9">
    <location>
        <begin position="127"/>
        <end position="235"/>
    </location>
</feature>
<evidence type="ECO:0000256" key="8">
    <source>
        <dbReference type="SAM" id="SignalP"/>
    </source>
</evidence>
<reference evidence="10 11" key="1">
    <citation type="submission" date="2020-10" db="EMBL/GenBank/DDBJ databases">
        <title>Mucilaginibacter mali sp. nov., isolated from rhizosphere soil of apple orchard.</title>
        <authorList>
            <person name="Lee J.-S."/>
            <person name="Kim H.S."/>
            <person name="Kim J.-S."/>
        </authorList>
    </citation>
    <scope>NUCLEOTIDE SEQUENCE [LARGE SCALE GENOMIC DNA]</scope>
    <source>
        <strain evidence="10 11">KCTC 23157</strain>
    </source>
</reference>
<feature type="signal peptide" evidence="8">
    <location>
        <begin position="1"/>
        <end position="19"/>
    </location>
</feature>